<organism evidence="1">
    <name type="scientific">hydrothermal vent metagenome</name>
    <dbReference type="NCBI Taxonomy" id="652676"/>
    <lineage>
        <taxon>unclassified sequences</taxon>
        <taxon>metagenomes</taxon>
        <taxon>ecological metagenomes</taxon>
    </lineage>
</organism>
<reference evidence="1" key="1">
    <citation type="submission" date="2018-06" db="EMBL/GenBank/DDBJ databases">
        <authorList>
            <person name="Zhirakovskaya E."/>
        </authorList>
    </citation>
    <scope>NUCLEOTIDE SEQUENCE</scope>
</reference>
<dbReference type="Pfam" id="PF04294">
    <property type="entry name" value="VanW"/>
    <property type="match status" value="1"/>
</dbReference>
<gene>
    <name evidence="1" type="ORF">MNBD_CHLOROFLEXI01-3964</name>
</gene>
<dbReference type="InterPro" id="IPR052913">
    <property type="entry name" value="Glycopeptide_resist_protein"/>
</dbReference>
<dbReference type="InterPro" id="IPR007391">
    <property type="entry name" value="Vancomycin_resist_VanW"/>
</dbReference>
<dbReference type="PANTHER" id="PTHR35788">
    <property type="entry name" value="EXPORTED PROTEIN-RELATED"/>
    <property type="match status" value="1"/>
</dbReference>
<name>A0A3B0VIV9_9ZZZZ</name>
<feature type="non-terminal residue" evidence="1">
    <location>
        <position position="1"/>
    </location>
</feature>
<accession>A0A3B0VIV9</accession>
<sequence length="275" mass="30429">VKEIVPVANSNATAADLGITELITENTTWFSGSSDARKHNIATGAANFYGIVIAPYEEFSFNEYMGNITEADGFTEGLIIVGGQTIVGIGGGICQVSTTLYQTAFFAGFPFTERLEHGYMLGYYRDGAGFGMDATVYNDGDINIDMKFINNTPHYLLIENYYSEENEALTFKFYSTSMGRTIVKEDPIFANVTEVPSTDKDRWDYVDTVAPGTVNQVDWATEGADVSVRRLVYNADGVLIEDRTFVSNYIPVPNVFHYGPDVEPYSYDLVPPDDK</sequence>
<dbReference type="EMBL" id="UOEU01001106">
    <property type="protein sequence ID" value="VAW43538.1"/>
    <property type="molecule type" value="Genomic_DNA"/>
</dbReference>
<protein>
    <submittedName>
        <fullName evidence="1">Vancomycin B-type resistance protein VanW</fullName>
    </submittedName>
</protein>
<dbReference type="AlphaFoldDB" id="A0A3B0VIV9"/>
<dbReference type="PANTHER" id="PTHR35788:SF1">
    <property type="entry name" value="EXPORTED PROTEIN"/>
    <property type="match status" value="1"/>
</dbReference>
<proteinExistence type="predicted"/>
<evidence type="ECO:0000313" key="1">
    <source>
        <dbReference type="EMBL" id="VAW43538.1"/>
    </source>
</evidence>